<accession>A0ABV3S376</accession>
<dbReference type="EMBL" id="JBFPER010000001">
    <property type="protein sequence ID" value="MEX0380151.1"/>
    <property type="molecule type" value="Genomic_DNA"/>
</dbReference>
<dbReference type="InterPro" id="IPR018698">
    <property type="entry name" value="VWA-like_dom"/>
</dbReference>
<reference evidence="2 3" key="1">
    <citation type="submission" date="2024-07" db="EMBL/GenBank/DDBJ databases">
        <authorList>
            <person name="Yun M."/>
        </authorList>
    </citation>
    <scope>NUCLEOTIDE SEQUENCE [LARGE SCALE GENOMIC DNA]</scope>
    <source>
        <strain evidence="2 3">MS01</strain>
    </source>
</reference>
<name>A0ABV3S376_9LACO</name>
<dbReference type="RefSeq" id="WP_367973573.1">
    <property type="nucleotide sequence ID" value="NZ_JBFPEQ010000001.1"/>
</dbReference>
<feature type="domain" description="VWA-like" evidence="1">
    <location>
        <begin position="264"/>
        <end position="385"/>
    </location>
</feature>
<sequence>MNINEKDNLMIDGVKTLLDASPLYGNIVMNLTRENDLNSPYALALKWYNHSWILVINPELLTHLFTNHNQIALALAHEALHVIWQHPLRYAKKRQHNTLIDLGTDLAVNQYLPEQLGQLPSAVTLQTIFEMYGKMLPAGEDSAAYIARLSEFVDQVPMRGNDKLDSHGDWSSVGESVAEATSALNMVIKKATDDAKRSGRGQLSHAVRRQIDEVIAPKRNWRAVIRTGLSQLPNKRRESRARFNRRQAYRLDLVGEISTYNTQLAVFIDNSASISDQQAGIMMANVLQLTKQFDADVHVFSFDTQVHDIKKVNDWVRHAGGGTTFQSIFNTLVAQKFNPKQTIVVILTDGDGETNSLHTKFRHVYWLLPKDKKLSISQPFGKIVIM</sequence>
<evidence type="ECO:0000313" key="3">
    <source>
        <dbReference type="Proteomes" id="UP001556617"/>
    </source>
</evidence>
<dbReference type="InterPro" id="IPR036465">
    <property type="entry name" value="vWFA_dom_sf"/>
</dbReference>
<organism evidence="2 3">
    <name type="scientific">Leuconostoc aquikimchii</name>
    <dbReference type="NCBI Taxonomy" id="3236804"/>
    <lineage>
        <taxon>Bacteria</taxon>
        <taxon>Bacillati</taxon>
        <taxon>Bacillota</taxon>
        <taxon>Bacilli</taxon>
        <taxon>Lactobacillales</taxon>
        <taxon>Lactobacillaceae</taxon>
        <taxon>Leuconostoc</taxon>
    </lineage>
</organism>
<proteinExistence type="predicted"/>
<keyword evidence="3" id="KW-1185">Reference proteome</keyword>
<protein>
    <submittedName>
        <fullName evidence="2">VWA-like domain-containing protein</fullName>
    </submittedName>
</protein>
<dbReference type="PANTHER" id="PTHR38730:SF1">
    <property type="entry name" value="SLL7028 PROTEIN"/>
    <property type="match status" value="1"/>
</dbReference>
<evidence type="ECO:0000313" key="2">
    <source>
        <dbReference type="EMBL" id="MEX0380151.1"/>
    </source>
</evidence>
<dbReference type="PANTHER" id="PTHR38730">
    <property type="entry name" value="SLL7028 PROTEIN"/>
    <property type="match status" value="1"/>
</dbReference>
<dbReference type="Proteomes" id="UP001556617">
    <property type="component" value="Unassembled WGS sequence"/>
</dbReference>
<gene>
    <name evidence="2" type="ORF">AB3K24_02125</name>
</gene>
<comment type="caution">
    <text evidence="2">The sequence shown here is derived from an EMBL/GenBank/DDBJ whole genome shotgun (WGS) entry which is preliminary data.</text>
</comment>
<dbReference type="Pfam" id="PF09967">
    <property type="entry name" value="DUF2201"/>
    <property type="match status" value="1"/>
</dbReference>
<evidence type="ECO:0000259" key="1">
    <source>
        <dbReference type="Pfam" id="PF09967"/>
    </source>
</evidence>
<dbReference type="SUPFAM" id="SSF53300">
    <property type="entry name" value="vWA-like"/>
    <property type="match status" value="1"/>
</dbReference>